<evidence type="ECO:0000256" key="4">
    <source>
        <dbReference type="ARBA" id="ARBA00023163"/>
    </source>
</evidence>
<dbReference type="Gene3D" id="1.10.10.60">
    <property type="entry name" value="Homeodomain-like"/>
    <property type="match status" value="2"/>
</dbReference>
<accession>A0A1U9Z9V0</accession>
<organism evidence="6 7">
    <name type="scientific">Martelella mediterranea DSM 17316</name>
    <dbReference type="NCBI Taxonomy" id="1122214"/>
    <lineage>
        <taxon>Bacteria</taxon>
        <taxon>Pseudomonadati</taxon>
        <taxon>Pseudomonadota</taxon>
        <taxon>Alphaproteobacteria</taxon>
        <taxon>Hyphomicrobiales</taxon>
        <taxon>Aurantimonadaceae</taxon>
        <taxon>Martelella</taxon>
    </lineage>
</organism>
<dbReference type="InterPro" id="IPR009057">
    <property type="entry name" value="Homeodomain-like_sf"/>
</dbReference>
<dbReference type="InterPro" id="IPR050204">
    <property type="entry name" value="AraC_XylS_family_regulators"/>
</dbReference>
<dbReference type="SUPFAM" id="SSF46689">
    <property type="entry name" value="Homeodomain-like"/>
    <property type="match status" value="1"/>
</dbReference>
<dbReference type="AlphaFoldDB" id="A0A1U9Z9V0"/>
<proteinExistence type="predicted"/>
<evidence type="ECO:0000313" key="6">
    <source>
        <dbReference type="EMBL" id="AQZ54477.1"/>
    </source>
</evidence>
<reference evidence="6 7" key="1">
    <citation type="submission" date="2017-03" db="EMBL/GenBank/DDBJ databases">
        <title>Foreign affairs: Plasmid Transfer between Roseobacters and Rhizobia.</title>
        <authorList>
            <person name="Bartling P."/>
            <person name="Bunk B."/>
            <person name="Overmann J."/>
            <person name="Brinkmann H."/>
            <person name="Petersen J."/>
        </authorList>
    </citation>
    <scope>NUCLEOTIDE SEQUENCE [LARGE SCALE GENOMIC DNA]</scope>
    <source>
        <strain evidence="6 7">MACL11</strain>
        <plasmid evidence="7">Plasmid pmm170</plasmid>
    </source>
</reference>
<dbReference type="Proteomes" id="UP000191135">
    <property type="component" value="Plasmid pMM170"/>
</dbReference>
<dbReference type="SMART" id="SM00342">
    <property type="entry name" value="HTH_ARAC"/>
    <property type="match status" value="1"/>
</dbReference>
<dbReference type="Gene3D" id="2.60.120.10">
    <property type="entry name" value="Jelly Rolls"/>
    <property type="match status" value="1"/>
</dbReference>
<dbReference type="EMBL" id="CP020333">
    <property type="protein sequence ID" value="AQZ54477.1"/>
    <property type="molecule type" value="Genomic_DNA"/>
</dbReference>
<dbReference type="PROSITE" id="PS00041">
    <property type="entry name" value="HTH_ARAC_FAMILY_1"/>
    <property type="match status" value="1"/>
</dbReference>
<evidence type="ECO:0000259" key="5">
    <source>
        <dbReference type="PROSITE" id="PS01124"/>
    </source>
</evidence>
<dbReference type="InterPro" id="IPR014710">
    <property type="entry name" value="RmlC-like_jellyroll"/>
</dbReference>
<dbReference type="PANTHER" id="PTHR46796">
    <property type="entry name" value="HTH-TYPE TRANSCRIPTIONAL ACTIVATOR RHAS-RELATED"/>
    <property type="match status" value="1"/>
</dbReference>
<protein>
    <submittedName>
        <fullName evidence="6">Chb operon repressor</fullName>
    </submittedName>
</protein>
<keyword evidence="6" id="KW-0614">Plasmid</keyword>
<dbReference type="InterPro" id="IPR018060">
    <property type="entry name" value="HTH_AraC"/>
</dbReference>
<name>A0A1U9Z9V0_9HYPH</name>
<dbReference type="PRINTS" id="PR00032">
    <property type="entry name" value="HTHARAC"/>
</dbReference>
<dbReference type="GO" id="GO:0043565">
    <property type="term" value="F:sequence-specific DNA binding"/>
    <property type="evidence" value="ECO:0007669"/>
    <property type="project" value="InterPro"/>
</dbReference>
<dbReference type="Pfam" id="PF12833">
    <property type="entry name" value="HTH_18"/>
    <property type="match status" value="1"/>
</dbReference>
<evidence type="ECO:0000256" key="2">
    <source>
        <dbReference type="ARBA" id="ARBA00023125"/>
    </source>
</evidence>
<keyword evidence="3" id="KW-0010">Activator</keyword>
<dbReference type="InterPro" id="IPR020449">
    <property type="entry name" value="Tscrpt_reg_AraC-type_HTH"/>
</dbReference>
<dbReference type="InterPro" id="IPR037923">
    <property type="entry name" value="HTH-like"/>
</dbReference>
<keyword evidence="4" id="KW-0804">Transcription</keyword>
<dbReference type="SUPFAM" id="SSF51215">
    <property type="entry name" value="Regulatory protein AraC"/>
    <property type="match status" value="1"/>
</dbReference>
<dbReference type="GO" id="GO:0003700">
    <property type="term" value="F:DNA-binding transcription factor activity"/>
    <property type="evidence" value="ECO:0007669"/>
    <property type="project" value="InterPro"/>
</dbReference>
<gene>
    <name evidence="6" type="primary">chbR</name>
    <name evidence="6" type="ORF">Mame_05186</name>
</gene>
<geneLocation type="plasmid" evidence="7">
    <name>pmm170</name>
</geneLocation>
<dbReference type="InterPro" id="IPR018062">
    <property type="entry name" value="HTH_AraC-typ_CS"/>
</dbReference>
<evidence type="ECO:0000256" key="3">
    <source>
        <dbReference type="ARBA" id="ARBA00023159"/>
    </source>
</evidence>
<sequence length="295" mass="33679">MGEIDKKVDNIDQAGVRVVSLAAELGSTDAFHISRSLVRRTPPVMRHRHEFFEVFWITTGYCTHFINARQEQITPGMLAFIRPDDTHAFQNFNTAPCRMINVAFSQATAGFLRDRYGDELGNRFFWSESETPSSYLLDQKSLDELDYLEKALDRGARTPARIEAFLLHVMTTLLSNETEVPGTAPAWLLNACEAMHDPASLREGVQFLVRNSGRSHEHVARSFRRHFGQTPSSWVNGMRMSLAARLLLSDDQPILDIALACGIEDLSHFYRLFRQTHGVSPRRYRRRQQVDLVDP</sequence>
<evidence type="ECO:0000313" key="7">
    <source>
        <dbReference type="Proteomes" id="UP000191135"/>
    </source>
</evidence>
<keyword evidence="7" id="KW-1185">Reference proteome</keyword>
<dbReference type="Pfam" id="PF02311">
    <property type="entry name" value="AraC_binding"/>
    <property type="match status" value="1"/>
</dbReference>
<keyword evidence="2" id="KW-0238">DNA-binding</keyword>
<dbReference type="KEGG" id="mmed:Mame_05186"/>
<dbReference type="eggNOG" id="COG2207">
    <property type="taxonomic scope" value="Bacteria"/>
</dbReference>
<dbReference type="InterPro" id="IPR003313">
    <property type="entry name" value="AraC-bd"/>
</dbReference>
<evidence type="ECO:0000256" key="1">
    <source>
        <dbReference type="ARBA" id="ARBA00023015"/>
    </source>
</evidence>
<feature type="domain" description="HTH araC/xylS-type" evidence="5">
    <location>
        <begin position="208"/>
        <end position="287"/>
    </location>
</feature>
<dbReference type="PROSITE" id="PS01124">
    <property type="entry name" value="HTH_ARAC_FAMILY_2"/>
    <property type="match status" value="1"/>
</dbReference>
<keyword evidence="1" id="KW-0805">Transcription regulation</keyword>